<dbReference type="AlphaFoldDB" id="A0A843YYF3"/>
<sequence length="360" mass="40564">MKILIINTNRFDRNGMSTFVMNYAKAFVKFGTSVDVLVNGFIEQDFNDLLVELGINVYNFGNRNRQPLKYLRKLRELIRKEEYDIVYVQGNSATLAIEAFAVNPFRNQLKVAMHAHGVTTSHPFINSLLKQYFLNHFDIALAASQAAGEFLFDGRSFDVVKNGINVDEFGYSNINRENVRNALKLAPNQKLIVQLGALTPQKNYPFTLDIAESFLNDNSTYFALFGDGPEYNQISQEIANRQLTNIGLFKPVKDVSAVLSAADGVIFPSQFEPFGLVALEAQSVGTMLAVSNVFVRELDITPAISYLDLNVQAWHEWIDDLSVGNRYDSALTQKLIVEAQFDMDTNATKLLHVFESYLLK</sequence>
<dbReference type="Pfam" id="PF13439">
    <property type="entry name" value="Glyco_transf_4"/>
    <property type="match status" value="1"/>
</dbReference>
<evidence type="ECO:0000313" key="4">
    <source>
        <dbReference type="Proteomes" id="UP000469952"/>
    </source>
</evidence>
<proteinExistence type="predicted"/>
<organism evidence="3 4">
    <name type="scientific">Leuconostoc mesenteroides</name>
    <dbReference type="NCBI Taxonomy" id="1245"/>
    <lineage>
        <taxon>Bacteria</taxon>
        <taxon>Bacillati</taxon>
        <taxon>Bacillota</taxon>
        <taxon>Bacilli</taxon>
        <taxon>Lactobacillales</taxon>
        <taxon>Lactobacillaceae</taxon>
        <taxon>Leuconostoc</taxon>
    </lineage>
</organism>
<dbReference type="Proteomes" id="UP000469952">
    <property type="component" value="Unassembled WGS sequence"/>
</dbReference>
<dbReference type="InterPro" id="IPR050194">
    <property type="entry name" value="Glycosyltransferase_grp1"/>
</dbReference>
<dbReference type="SUPFAM" id="SSF53756">
    <property type="entry name" value="UDP-Glycosyltransferase/glycogen phosphorylase"/>
    <property type="match status" value="1"/>
</dbReference>
<gene>
    <name evidence="3" type="ORF">GFV13_09465</name>
</gene>
<dbReference type="InterPro" id="IPR028098">
    <property type="entry name" value="Glyco_trans_4-like_N"/>
</dbReference>
<dbReference type="EMBL" id="WIPA01000020">
    <property type="protein sequence ID" value="MQR27466.1"/>
    <property type="molecule type" value="Genomic_DNA"/>
</dbReference>
<dbReference type="PANTHER" id="PTHR45947:SF3">
    <property type="entry name" value="SULFOQUINOVOSYL TRANSFERASE SQD2"/>
    <property type="match status" value="1"/>
</dbReference>
<dbReference type="InterPro" id="IPR001296">
    <property type="entry name" value="Glyco_trans_1"/>
</dbReference>
<comment type="caution">
    <text evidence="3">The sequence shown here is derived from an EMBL/GenBank/DDBJ whole genome shotgun (WGS) entry which is preliminary data.</text>
</comment>
<accession>A0A843YYF3</accession>
<dbReference type="Gene3D" id="3.40.50.2000">
    <property type="entry name" value="Glycogen Phosphorylase B"/>
    <property type="match status" value="2"/>
</dbReference>
<feature type="domain" description="Glycosyltransferase subfamily 4-like N-terminal" evidence="2">
    <location>
        <begin position="14"/>
        <end position="167"/>
    </location>
</feature>
<protein>
    <submittedName>
        <fullName evidence="3">Glycosyltransferase</fullName>
    </submittedName>
</protein>
<evidence type="ECO:0000313" key="3">
    <source>
        <dbReference type="EMBL" id="MQR27466.1"/>
    </source>
</evidence>
<evidence type="ECO:0000259" key="2">
    <source>
        <dbReference type="Pfam" id="PF13439"/>
    </source>
</evidence>
<dbReference type="Pfam" id="PF00534">
    <property type="entry name" value="Glycos_transf_1"/>
    <property type="match status" value="1"/>
</dbReference>
<dbReference type="GO" id="GO:0016757">
    <property type="term" value="F:glycosyltransferase activity"/>
    <property type="evidence" value="ECO:0007669"/>
    <property type="project" value="InterPro"/>
</dbReference>
<evidence type="ECO:0000259" key="1">
    <source>
        <dbReference type="Pfam" id="PF00534"/>
    </source>
</evidence>
<keyword evidence="3" id="KW-0808">Transferase</keyword>
<name>A0A843YYF3_LEUME</name>
<dbReference type="PANTHER" id="PTHR45947">
    <property type="entry name" value="SULFOQUINOVOSYL TRANSFERASE SQD2"/>
    <property type="match status" value="1"/>
</dbReference>
<feature type="domain" description="Glycosyl transferase family 1" evidence="1">
    <location>
        <begin position="176"/>
        <end position="293"/>
    </location>
</feature>
<reference evidence="3 4" key="1">
    <citation type="submission" date="2019-10" db="EMBL/GenBank/DDBJ databases">
        <title>WGS of Leuconostoc mesenteroides.</title>
        <authorList>
            <person name="Melo Bolivar J."/>
            <person name="Marino-Ramirez L."/>
            <person name="Villamil Diaz L.M."/>
        </authorList>
    </citation>
    <scope>NUCLEOTIDE SEQUENCE [LARGE SCALE GENOMIC DNA]</scope>
    <source>
        <strain evidence="3 4">M11</strain>
    </source>
</reference>